<proteinExistence type="predicted"/>
<evidence type="ECO:0000313" key="3">
    <source>
        <dbReference type="Proteomes" id="UP000483261"/>
    </source>
</evidence>
<comment type="caution">
    <text evidence="2">The sequence shown here is derived from an EMBL/GenBank/DDBJ whole genome shotgun (WGS) entry which is preliminary data.</text>
</comment>
<name>A0A6M1QS16_9ACTN</name>
<dbReference type="Proteomes" id="UP000483261">
    <property type="component" value="Unassembled WGS sequence"/>
</dbReference>
<dbReference type="RefSeq" id="WP_165110403.1">
    <property type="nucleotide sequence ID" value="NZ_JAALAA010000005.1"/>
</dbReference>
<organism evidence="2 3">
    <name type="scientific">Nocardioides turkmenicus</name>
    <dbReference type="NCBI Taxonomy" id="2711220"/>
    <lineage>
        <taxon>Bacteria</taxon>
        <taxon>Bacillati</taxon>
        <taxon>Actinomycetota</taxon>
        <taxon>Actinomycetes</taxon>
        <taxon>Propionibacteriales</taxon>
        <taxon>Nocardioidaceae</taxon>
        <taxon>Nocardioides</taxon>
    </lineage>
</organism>
<dbReference type="EMBL" id="JAALAA010000005">
    <property type="protein sequence ID" value="NGN92653.1"/>
    <property type="molecule type" value="Genomic_DNA"/>
</dbReference>
<evidence type="ECO:0000256" key="1">
    <source>
        <dbReference type="SAM" id="MobiDB-lite"/>
    </source>
</evidence>
<evidence type="ECO:0000313" key="2">
    <source>
        <dbReference type="EMBL" id="NGN92653.1"/>
    </source>
</evidence>
<sequence>MSDPTRAPRLVVAPDHRQVPMKLLWLETIATHPDLSNGAVRTGVRLAKYADQHGHDAYPGPARLAQDTTADWSTMPQGKRDNRLRTIKKHLAELVTAGVVEQATIGGSGDEGRRATEYRLVEWWTREPETTGDSEDTGDSTYTGTGDSTATGTRGAEVTPPLHHPSSTPALSIVPPVDACHLNAVIDRIDEYMDDTELADLAEQHDPDCWDKHLDGALDQLNPTERSAVLHPYVTSPDRWQSIYEDVVTRAFAAYDAEHWPHLAAV</sequence>
<protein>
    <submittedName>
        <fullName evidence="2">Uncharacterized protein</fullName>
    </submittedName>
</protein>
<keyword evidence="3" id="KW-1185">Reference proteome</keyword>
<feature type="compositionally biased region" description="Low complexity" evidence="1">
    <location>
        <begin position="139"/>
        <end position="155"/>
    </location>
</feature>
<gene>
    <name evidence="2" type="ORF">G5C66_07870</name>
</gene>
<reference evidence="2 3" key="1">
    <citation type="submission" date="2020-02" db="EMBL/GenBank/DDBJ databases">
        <title>Whole-genome analyses of novel actinobacteria.</title>
        <authorList>
            <person name="Sahin N."/>
        </authorList>
    </citation>
    <scope>NUCLEOTIDE SEQUENCE [LARGE SCALE GENOMIC DNA]</scope>
    <source>
        <strain evidence="2 3">KC13</strain>
    </source>
</reference>
<dbReference type="AlphaFoldDB" id="A0A6M1QS16"/>
<accession>A0A6M1QS16</accession>
<feature type="region of interest" description="Disordered" evidence="1">
    <location>
        <begin position="124"/>
        <end position="170"/>
    </location>
</feature>